<dbReference type="Proteomes" id="UP000266305">
    <property type="component" value="Unassembled WGS sequence"/>
</dbReference>
<proteinExistence type="inferred from homology"/>
<dbReference type="PANTHER" id="PTHR21660:SF1">
    <property type="entry name" value="ACYL-COENZYME A THIOESTERASE 13"/>
    <property type="match status" value="1"/>
</dbReference>
<dbReference type="Pfam" id="PF03061">
    <property type="entry name" value="4HBT"/>
    <property type="match status" value="1"/>
</dbReference>
<keyword evidence="2" id="KW-0378">Hydrolase</keyword>
<dbReference type="CDD" id="cd03443">
    <property type="entry name" value="PaaI_thioesterase"/>
    <property type="match status" value="1"/>
</dbReference>
<dbReference type="InterPro" id="IPR006683">
    <property type="entry name" value="Thioestr_dom"/>
</dbReference>
<dbReference type="NCBIfam" id="TIGR00369">
    <property type="entry name" value="unchar_dom_1"/>
    <property type="match status" value="1"/>
</dbReference>
<sequence>MSLFAERPEDFPATATVAGLSGMDYMQAMLEGRVPEPTIGRIMGYRLVSVEPGRVVWRGVPAFAHTNAFGGVHGGWYGTILDSAMGCAVMTGVPKGRRWTTLEFKVNITRALPVGRDILAVGISDHAGRTTAVAHGEIRDAEDDRLYATGSTTCLLLG</sequence>
<gene>
    <name evidence="4" type="ORF">D1114_16525</name>
</gene>
<evidence type="ECO:0000256" key="1">
    <source>
        <dbReference type="ARBA" id="ARBA00008324"/>
    </source>
</evidence>
<dbReference type="PANTHER" id="PTHR21660">
    <property type="entry name" value="THIOESTERASE SUPERFAMILY MEMBER-RELATED"/>
    <property type="match status" value="1"/>
</dbReference>
<organism evidence="4 5">
    <name type="scientific">Cereibacter sphaeroides</name>
    <name type="common">Rhodobacter sphaeroides</name>
    <dbReference type="NCBI Taxonomy" id="1063"/>
    <lineage>
        <taxon>Bacteria</taxon>
        <taxon>Pseudomonadati</taxon>
        <taxon>Pseudomonadota</taxon>
        <taxon>Alphaproteobacteria</taxon>
        <taxon>Rhodobacterales</taxon>
        <taxon>Paracoccaceae</taxon>
        <taxon>Cereibacter</taxon>
    </lineage>
</organism>
<evidence type="ECO:0000256" key="2">
    <source>
        <dbReference type="ARBA" id="ARBA00022801"/>
    </source>
</evidence>
<dbReference type="GO" id="GO:0047617">
    <property type="term" value="F:fatty acyl-CoA hydrolase activity"/>
    <property type="evidence" value="ECO:0007669"/>
    <property type="project" value="InterPro"/>
</dbReference>
<dbReference type="Gene3D" id="3.10.129.10">
    <property type="entry name" value="Hotdog Thioesterase"/>
    <property type="match status" value="1"/>
</dbReference>
<comment type="similarity">
    <text evidence="1">Belongs to the thioesterase PaaI family.</text>
</comment>
<dbReference type="InterPro" id="IPR029069">
    <property type="entry name" value="HotDog_dom_sf"/>
</dbReference>
<evidence type="ECO:0000313" key="5">
    <source>
        <dbReference type="Proteomes" id="UP000266305"/>
    </source>
</evidence>
<evidence type="ECO:0000313" key="4">
    <source>
        <dbReference type="EMBL" id="RHZ92808.1"/>
    </source>
</evidence>
<evidence type="ECO:0000259" key="3">
    <source>
        <dbReference type="Pfam" id="PF03061"/>
    </source>
</evidence>
<dbReference type="EMBL" id="QWGP01000021">
    <property type="protein sequence ID" value="RHZ92808.1"/>
    <property type="molecule type" value="Genomic_DNA"/>
</dbReference>
<accession>A0AAX1UI45</accession>
<name>A0AAX1UI45_CERSP</name>
<dbReference type="InterPro" id="IPR003736">
    <property type="entry name" value="PAAI_dom"/>
</dbReference>
<reference evidence="4 5" key="1">
    <citation type="submission" date="2018-08" db="EMBL/GenBank/DDBJ databases">
        <title>Draft genome sequence of Rhodobacter sphaeroides FY.</title>
        <authorList>
            <person name="Rayyan A."/>
            <person name="Meyer T.E."/>
            <person name="Kyndt J.A."/>
        </authorList>
    </citation>
    <scope>NUCLEOTIDE SEQUENCE [LARGE SCALE GENOMIC DNA]</scope>
    <source>
        <strain evidence="4 5">FY</strain>
    </source>
</reference>
<feature type="domain" description="Thioesterase" evidence="3">
    <location>
        <begin position="69"/>
        <end position="144"/>
    </location>
</feature>
<comment type="caution">
    <text evidence="4">The sequence shown here is derived from an EMBL/GenBank/DDBJ whole genome shotgun (WGS) entry which is preliminary data.</text>
</comment>
<dbReference type="InterPro" id="IPR039298">
    <property type="entry name" value="ACOT13"/>
</dbReference>
<dbReference type="SUPFAM" id="SSF54637">
    <property type="entry name" value="Thioesterase/thiol ester dehydrase-isomerase"/>
    <property type="match status" value="1"/>
</dbReference>
<protein>
    <submittedName>
        <fullName evidence="4">PaaI family thioesterase</fullName>
    </submittedName>
</protein>
<dbReference type="RefSeq" id="WP_119000796.1">
    <property type="nucleotide sequence ID" value="NZ_CM125964.1"/>
</dbReference>
<dbReference type="AlphaFoldDB" id="A0AAX1UI45"/>